<feature type="region of interest" description="Disordered" evidence="2">
    <location>
        <begin position="1"/>
        <end position="23"/>
    </location>
</feature>
<evidence type="ECO:0000313" key="4">
    <source>
        <dbReference type="EMBL" id="MCI3270770.1"/>
    </source>
</evidence>
<evidence type="ECO:0000256" key="2">
    <source>
        <dbReference type="SAM" id="MobiDB-lite"/>
    </source>
</evidence>
<keyword evidence="5" id="KW-1185">Reference proteome</keyword>
<dbReference type="RefSeq" id="WP_242762164.1">
    <property type="nucleotide sequence ID" value="NZ_JALDAY010000002.1"/>
</dbReference>
<dbReference type="InterPro" id="IPR006311">
    <property type="entry name" value="TAT_signal"/>
</dbReference>
<feature type="domain" description="Amidohydrolase-related" evidence="3">
    <location>
        <begin position="64"/>
        <end position="380"/>
    </location>
</feature>
<dbReference type="PROSITE" id="PS51318">
    <property type="entry name" value="TAT"/>
    <property type="match status" value="1"/>
</dbReference>
<accession>A0ABS9Y0M0</accession>
<dbReference type="Gene3D" id="3.20.20.140">
    <property type="entry name" value="Metal-dependent hydrolases"/>
    <property type="match status" value="1"/>
</dbReference>
<comment type="caution">
    <text evidence="4">The sequence shown here is derived from an EMBL/GenBank/DDBJ whole genome shotgun (WGS) entry which is preliminary data.</text>
</comment>
<sequence>MAQEPMKPEKTQIRRAPAHRPGRRGVLKAAGAVGAAAVGSATVLTSRDTASAAIASLPTGSYRIDVHCHLLPDFYRESLDSAGITDIGGRPIPDWSPELAVNFMNRYGIQTQVVSVSEPGVEHLTTSDARLEMARRLNDFMSEDLVHTNSAELAKRFGGFAVLPLSDIEDSDDVQNAVTEVKRALGELKLDGIGIFSSYHGVYLGDPLLDPLMKALDDLGAMVFIHPVTPQHAPDLGLPTFLYEFTFDTTRALVNMLYKNTYVHYPRIRWIGAHAGGTLPFLSYRTSLLYSKTVGLAQTLGLDRLDDANVLYRKLFFDTALSPAPQSMKSTRELAGVGHIMFASDWPFTAELFPAAGDPAPQLDETFSTAERLRVERGNALVQLPRVAARLKR</sequence>
<dbReference type="Pfam" id="PF04909">
    <property type="entry name" value="Amidohydro_2"/>
    <property type="match status" value="1"/>
</dbReference>
<dbReference type="InterPro" id="IPR006680">
    <property type="entry name" value="Amidohydro-rel"/>
</dbReference>
<keyword evidence="1" id="KW-0456">Lyase</keyword>
<name>A0ABS9Y0M0_9ACTN</name>
<gene>
    <name evidence="4" type="ORF">MQP27_06545</name>
</gene>
<dbReference type="Proteomes" id="UP001165269">
    <property type="component" value="Unassembled WGS sequence"/>
</dbReference>
<dbReference type="PANTHER" id="PTHR21240:SF28">
    <property type="entry name" value="ISO-OROTATE DECARBOXYLASE (EUROFUNG)"/>
    <property type="match status" value="1"/>
</dbReference>
<evidence type="ECO:0000259" key="3">
    <source>
        <dbReference type="Pfam" id="PF04909"/>
    </source>
</evidence>
<dbReference type="EMBL" id="JALDAY010000002">
    <property type="protein sequence ID" value="MCI3270770.1"/>
    <property type="molecule type" value="Genomic_DNA"/>
</dbReference>
<dbReference type="PANTHER" id="PTHR21240">
    <property type="entry name" value="2-AMINO-3-CARBOXYLMUCONATE-6-SEMIALDEHYDE DECARBOXYLASE"/>
    <property type="match status" value="1"/>
</dbReference>
<proteinExistence type="predicted"/>
<protein>
    <submittedName>
        <fullName evidence="4">Amidohydrolase</fullName>
    </submittedName>
</protein>
<feature type="compositionally biased region" description="Basic and acidic residues" evidence="2">
    <location>
        <begin position="1"/>
        <end position="12"/>
    </location>
</feature>
<organism evidence="4 5">
    <name type="scientific">Streptomyces cylindrosporus</name>
    <dbReference type="NCBI Taxonomy" id="2927583"/>
    <lineage>
        <taxon>Bacteria</taxon>
        <taxon>Bacillati</taxon>
        <taxon>Actinomycetota</taxon>
        <taxon>Actinomycetes</taxon>
        <taxon>Kitasatosporales</taxon>
        <taxon>Streptomycetaceae</taxon>
        <taxon>Streptomyces</taxon>
    </lineage>
</organism>
<dbReference type="InterPro" id="IPR032465">
    <property type="entry name" value="ACMSD"/>
</dbReference>
<dbReference type="SUPFAM" id="SSF51556">
    <property type="entry name" value="Metallo-dependent hydrolases"/>
    <property type="match status" value="1"/>
</dbReference>
<dbReference type="CDD" id="cd01292">
    <property type="entry name" value="metallo-dependent_hydrolases"/>
    <property type="match status" value="1"/>
</dbReference>
<evidence type="ECO:0000313" key="5">
    <source>
        <dbReference type="Proteomes" id="UP001165269"/>
    </source>
</evidence>
<dbReference type="InterPro" id="IPR032466">
    <property type="entry name" value="Metal_Hydrolase"/>
</dbReference>
<evidence type="ECO:0000256" key="1">
    <source>
        <dbReference type="ARBA" id="ARBA00023239"/>
    </source>
</evidence>
<reference evidence="4" key="1">
    <citation type="submission" date="2022-03" db="EMBL/GenBank/DDBJ databases">
        <title>Streptomyces 7R015 and 7R016 isolated from Barleria lupulina in Thailand.</title>
        <authorList>
            <person name="Kanchanasin P."/>
            <person name="Phongsopitanun W."/>
            <person name="Tanasupawat S."/>
        </authorList>
    </citation>
    <scope>NUCLEOTIDE SEQUENCE</scope>
    <source>
        <strain evidence="4">7R015</strain>
    </source>
</reference>